<proteinExistence type="predicted"/>
<organism evidence="2 3">
    <name type="scientific">Rhizobium miluonense</name>
    <dbReference type="NCBI Taxonomy" id="411945"/>
    <lineage>
        <taxon>Bacteria</taxon>
        <taxon>Pseudomonadati</taxon>
        <taxon>Pseudomonadota</taxon>
        <taxon>Alphaproteobacteria</taxon>
        <taxon>Hyphomicrobiales</taxon>
        <taxon>Rhizobiaceae</taxon>
        <taxon>Rhizobium/Agrobacterium group</taxon>
        <taxon>Rhizobium</taxon>
    </lineage>
</organism>
<protein>
    <submittedName>
        <fullName evidence="2">Uncharacterized protein YjiS (DUF1127 family)</fullName>
    </submittedName>
</protein>
<dbReference type="RefSeq" id="WP_112339259.1">
    <property type="nucleotide sequence ID" value="NZ_JAVDUP010000007.1"/>
</dbReference>
<accession>A0ABU1SW56</accession>
<dbReference type="EMBL" id="JAVDUP010000007">
    <property type="protein sequence ID" value="MDR6903217.1"/>
    <property type="molecule type" value="Genomic_DNA"/>
</dbReference>
<keyword evidence="3" id="KW-1185">Reference proteome</keyword>
<sequence length="75" mass="8502">MQATSIITSSEQASTFRKTRPASFSTLLDLVRMLVRKMVERRNRNALLGLSDDQLKDIGLSRGQNGSDVHIYSRY</sequence>
<dbReference type="Pfam" id="PF06568">
    <property type="entry name" value="YjiS-like"/>
    <property type="match status" value="1"/>
</dbReference>
<name>A0ABU1SW56_9HYPH</name>
<dbReference type="InterPro" id="IPR009506">
    <property type="entry name" value="YjiS-like"/>
</dbReference>
<evidence type="ECO:0000313" key="3">
    <source>
        <dbReference type="Proteomes" id="UP001250791"/>
    </source>
</evidence>
<reference evidence="2 3" key="1">
    <citation type="submission" date="2023-07" db="EMBL/GenBank/DDBJ databases">
        <title>Sorghum-associated microbial communities from plants grown in Nebraska, USA.</title>
        <authorList>
            <person name="Schachtman D."/>
        </authorList>
    </citation>
    <scope>NUCLEOTIDE SEQUENCE [LARGE SCALE GENOMIC DNA]</scope>
    <source>
        <strain evidence="2 3">3199</strain>
    </source>
</reference>
<evidence type="ECO:0000259" key="1">
    <source>
        <dbReference type="Pfam" id="PF06568"/>
    </source>
</evidence>
<evidence type="ECO:0000313" key="2">
    <source>
        <dbReference type="EMBL" id="MDR6903217.1"/>
    </source>
</evidence>
<gene>
    <name evidence="2" type="ORF">J2W52_004850</name>
</gene>
<dbReference type="Proteomes" id="UP001250791">
    <property type="component" value="Unassembled WGS sequence"/>
</dbReference>
<comment type="caution">
    <text evidence="2">The sequence shown here is derived from an EMBL/GenBank/DDBJ whole genome shotgun (WGS) entry which is preliminary data.</text>
</comment>
<feature type="domain" description="YjiS-like" evidence="1">
    <location>
        <begin position="30"/>
        <end position="64"/>
    </location>
</feature>